<evidence type="ECO:0000313" key="6">
    <source>
        <dbReference type="EMBL" id="MFC4025281.1"/>
    </source>
</evidence>
<evidence type="ECO:0000259" key="5">
    <source>
        <dbReference type="PROSITE" id="PS51078"/>
    </source>
</evidence>
<keyword evidence="2" id="KW-0238">DNA-binding</keyword>
<evidence type="ECO:0000256" key="2">
    <source>
        <dbReference type="ARBA" id="ARBA00023125"/>
    </source>
</evidence>
<dbReference type="PANTHER" id="PTHR30136">
    <property type="entry name" value="HELIX-TURN-HELIX TRANSCRIPTIONAL REGULATOR, ICLR FAMILY"/>
    <property type="match status" value="1"/>
</dbReference>
<comment type="caution">
    <text evidence="6">The sequence shown here is derived from an EMBL/GenBank/DDBJ whole genome shotgun (WGS) entry which is preliminary data.</text>
</comment>
<dbReference type="SUPFAM" id="SSF46785">
    <property type="entry name" value="Winged helix' DNA-binding domain"/>
    <property type="match status" value="1"/>
</dbReference>
<dbReference type="RefSeq" id="WP_379497767.1">
    <property type="nucleotide sequence ID" value="NZ_JBHSAO010000011.1"/>
</dbReference>
<dbReference type="InterPro" id="IPR029016">
    <property type="entry name" value="GAF-like_dom_sf"/>
</dbReference>
<dbReference type="Gene3D" id="1.10.10.10">
    <property type="entry name" value="Winged helix-like DNA-binding domain superfamily/Winged helix DNA-binding domain"/>
    <property type="match status" value="1"/>
</dbReference>
<accession>A0ABV8H254</accession>
<dbReference type="InterPro" id="IPR011991">
    <property type="entry name" value="ArsR-like_HTH"/>
</dbReference>
<organism evidence="6 7">
    <name type="scientific">Oceanobacillus longus</name>
    <dbReference type="NCBI Taxonomy" id="930120"/>
    <lineage>
        <taxon>Bacteria</taxon>
        <taxon>Bacillati</taxon>
        <taxon>Bacillota</taxon>
        <taxon>Bacilli</taxon>
        <taxon>Bacillales</taxon>
        <taxon>Bacillaceae</taxon>
        <taxon>Oceanobacillus</taxon>
    </lineage>
</organism>
<dbReference type="InterPro" id="IPR050707">
    <property type="entry name" value="HTH_MetabolicPath_Reg"/>
</dbReference>
<dbReference type="SMART" id="SM00346">
    <property type="entry name" value="HTH_ICLR"/>
    <property type="match status" value="1"/>
</dbReference>
<dbReference type="InterPro" id="IPR014757">
    <property type="entry name" value="Tscrpt_reg_IclR_C"/>
</dbReference>
<evidence type="ECO:0000259" key="4">
    <source>
        <dbReference type="PROSITE" id="PS51077"/>
    </source>
</evidence>
<dbReference type="Proteomes" id="UP001595772">
    <property type="component" value="Unassembled WGS sequence"/>
</dbReference>
<dbReference type="SUPFAM" id="SSF55781">
    <property type="entry name" value="GAF domain-like"/>
    <property type="match status" value="1"/>
</dbReference>
<gene>
    <name evidence="6" type="ORF">ACFOUV_15905</name>
</gene>
<feature type="domain" description="IclR-ED" evidence="5">
    <location>
        <begin position="81"/>
        <end position="261"/>
    </location>
</feature>
<keyword evidence="1" id="KW-0805">Transcription regulation</keyword>
<evidence type="ECO:0000313" key="7">
    <source>
        <dbReference type="Proteomes" id="UP001595772"/>
    </source>
</evidence>
<reference evidence="7" key="1">
    <citation type="journal article" date="2019" name="Int. J. Syst. Evol. Microbiol.">
        <title>The Global Catalogue of Microorganisms (GCM) 10K type strain sequencing project: providing services to taxonomists for standard genome sequencing and annotation.</title>
        <authorList>
            <consortium name="The Broad Institute Genomics Platform"/>
            <consortium name="The Broad Institute Genome Sequencing Center for Infectious Disease"/>
            <person name="Wu L."/>
            <person name="Ma J."/>
        </authorList>
    </citation>
    <scope>NUCLEOTIDE SEQUENCE [LARGE SCALE GENOMIC DNA]</scope>
    <source>
        <strain evidence="7">IBRC-M 10703</strain>
    </source>
</reference>
<dbReference type="PANTHER" id="PTHR30136:SF8">
    <property type="entry name" value="TRANSCRIPTIONAL REGULATORY PROTEIN"/>
    <property type="match status" value="1"/>
</dbReference>
<dbReference type="PROSITE" id="PS51077">
    <property type="entry name" value="HTH_ICLR"/>
    <property type="match status" value="1"/>
</dbReference>
<dbReference type="InterPro" id="IPR005471">
    <property type="entry name" value="Tscrpt_reg_IclR_N"/>
</dbReference>
<dbReference type="Pfam" id="PF09339">
    <property type="entry name" value="HTH_IclR"/>
    <property type="match status" value="1"/>
</dbReference>
<evidence type="ECO:0000256" key="1">
    <source>
        <dbReference type="ARBA" id="ARBA00023015"/>
    </source>
</evidence>
<dbReference type="CDD" id="cd00090">
    <property type="entry name" value="HTH_ARSR"/>
    <property type="match status" value="1"/>
</dbReference>
<dbReference type="PROSITE" id="PS51078">
    <property type="entry name" value="ICLR_ED"/>
    <property type="match status" value="1"/>
</dbReference>
<feature type="domain" description="HTH iclR-type" evidence="4">
    <location>
        <begin position="17"/>
        <end position="80"/>
    </location>
</feature>
<evidence type="ECO:0000256" key="3">
    <source>
        <dbReference type="ARBA" id="ARBA00023163"/>
    </source>
</evidence>
<dbReference type="InterPro" id="IPR036388">
    <property type="entry name" value="WH-like_DNA-bd_sf"/>
</dbReference>
<dbReference type="Gene3D" id="3.30.450.40">
    <property type="match status" value="1"/>
</dbReference>
<keyword evidence="7" id="KW-1185">Reference proteome</keyword>
<protein>
    <submittedName>
        <fullName evidence="6">IclR family transcriptional regulator</fullName>
    </submittedName>
</protein>
<keyword evidence="3" id="KW-0804">Transcription</keyword>
<proteinExistence type="predicted"/>
<dbReference type="InterPro" id="IPR036390">
    <property type="entry name" value="WH_DNA-bd_sf"/>
</dbReference>
<name>A0ABV8H254_9BACI</name>
<dbReference type="EMBL" id="JBHSAO010000011">
    <property type="protein sequence ID" value="MFC4025281.1"/>
    <property type="molecule type" value="Genomic_DNA"/>
</dbReference>
<sequence length="261" mass="29684">MDQKIEGTSLADKKYSVPAIVNAFEILKLLSRNKYKESTLTEVANAVNLTAPTCYRLLQQLKELSLVRFDNNKKRYTLGTYLVILGERAKESLDFISIIEPYLAELTRGTGLTSLLANRVDDQRLTQIAKNEGEDFGIKISIGRHFNILDGDSYGKCFLAFMNEEERDELLKNENENYRLKVVTELNDYKSYGFSWSYSKGNRSRFPGIFGVSSPIYLEKGRLELCVSVVGMTAQFTEEEVIKTIGPQVKLIADQINQEFN</sequence>
<dbReference type="Pfam" id="PF01614">
    <property type="entry name" value="IclR_C"/>
    <property type="match status" value="1"/>
</dbReference>